<comment type="caution">
    <text evidence="1">The sequence shown here is derived from an EMBL/GenBank/DDBJ whole genome shotgun (WGS) entry which is preliminary data.</text>
</comment>
<keyword evidence="2" id="KW-1185">Reference proteome</keyword>
<name>A0A158AUP9_9BURK</name>
<dbReference type="EMBL" id="FCOA02000007">
    <property type="protein sequence ID" value="SAK61584.1"/>
    <property type="molecule type" value="Genomic_DNA"/>
</dbReference>
<sequence length="80" mass="8921">MSLKDELGVASVNELRHVRSRTKGTMGQTEIDEYEEVTPEGWVVATYTITEHTNLRGLESTRSIAKQVVTPTACTPSEKR</sequence>
<reference evidence="1" key="1">
    <citation type="submission" date="2016-01" db="EMBL/GenBank/DDBJ databases">
        <authorList>
            <person name="Peeters C."/>
        </authorList>
    </citation>
    <scope>NUCLEOTIDE SEQUENCE</scope>
    <source>
        <strain evidence="1">LMG 29322</strain>
    </source>
</reference>
<organism evidence="1 2">
    <name type="scientific">Caballeronia hypogeia</name>
    <dbReference type="NCBI Taxonomy" id="1777140"/>
    <lineage>
        <taxon>Bacteria</taxon>
        <taxon>Pseudomonadati</taxon>
        <taxon>Pseudomonadota</taxon>
        <taxon>Betaproteobacteria</taxon>
        <taxon>Burkholderiales</taxon>
        <taxon>Burkholderiaceae</taxon>
        <taxon>Caballeronia</taxon>
    </lineage>
</organism>
<evidence type="ECO:0000313" key="2">
    <source>
        <dbReference type="Proteomes" id="UP000054851"/>
    </source>
</evidence>
<protein>
    <submittedName>
        <fullName evidence="1">Uncharacterized protein</fullName>
    </submittedName>
</protein>
<proteinExistence type="predicted"/>
<dbReference type="Proteomes" id="UP000054851">
    <property type="component" value="Unassembled WGS sequence"/>
</dbReference>
<gene>
    <name evidence="1" type="ORF">AWB79_02817</name>
</gene>
<accession>A0A158AUP9</accession>
<dbReference type="STRING" id="1777140.AWB79_02817"/>
<dbReference type="AlphaFoldDB" id="A0A158AUP9"/>
<evidence type="ECO:0000313" key="1">
    <source>
        <dbReference type="EMBL" id="SAK61584.1"/>
    </source>
</evidence>